<dbReference type="STRING" id="765440.A0A0C3ERX5"/>
<dbReference type="HOGENOM" id="CLU_000458_0_0_1"/>
<feature type="region of interest" description="Disordered" evidence="1">
    <location>
        <begin position="1037"/>
        <end position="1068"/>
    </location>
</feature>
<feature type="compositionally biased region" description="Gly residues" evidence="1">
    <location>
        <begin position="319"/>
        <end position="328"/>
    </location>
</feature>
<feature type="compositionally biased region" description="Polar residues" evidence="1">
    <location>
        <begin position="25"/>
        <end position="38"/>
    </location>
</feature>
<feature type="compositionally biased region" description="Basic and acidic residues" evidence="1">
    <location>
        <begin position="167"/>
        <end position="179"/>
    </location>
</feature>
<evidence type="ECO:0000313" key="4">
    <source>
        <dbReference type="Proteomes" id="UP000054166"/>
    </source>
</evidence>
<evidence type="ECO:0000256" key="2">
    <source>
        <dbReference type="SAM" id="SignalP"/>
    </source>
</evidence>
<feature type="compositionally biased region" description="Low complexity" evidence="1">
    <location>
        <begin position="1843"/>
        <end position="1853"/>
    </location>
</feature>
<feature type="compositionally biased region" description="Gly residues" evidence="1">
    <location>
        <begin position="347"/>
        <end position="357"/>
    </location>
</feature>
<feature type="compositionally biased region" description="Basic and acidic residues" evidence="1">
    <location>
        <begin position="1164"/>
        <end position="1174"/>
    </location>
</feature>
<dbReference type="OrthoDB" id="2563277at2759"/>
<feature type="region of interest" description="Disordered" evidence="1">
    <location>
        <begin position="1792"/>
        <end position="1853"/>
    </location>
</feature>
<feature type="signal peptide" evidence="2">
    <location>
        <begin position="1"/>
        <end position="24"/>
    </location>
</feature>
<reference evidence="3 4" key="1">
    <citation type="submission" date="2014-04" db="EMBL/GenBank/DDBJ databases">
        <authorList>
            <consortium name="DOE Joint Genome Institute"/>
            <person name="Kuo A."/>
            <person name="Tarkka M."/>
            <person name="Buscot F."/>
            <person name="Kohler A."/>
            <person name="Nagy L.G."/>
            <person name="Floudas D."/>
            <person name="Copeland A."/>
            <person name="Barry K.W."/>
            <person name="Cichocki N."/>
            <person name="Veneault-Fourrey C."/>
            <person name="LaButti K."/>
            <person name="Lindquist E.A."/>
            <person name="Lipzen A."/>
            <person name="Lundell T."/>
            <person name="Morin E."/>
            <person name="Murat C."/>
            <person name="Sun H."/>
            <person name="Tunlid A."/>
            <person name="Henrissat B."/>
            <person name="Grigoriev I.V."/>
            <person name="Hibbett D.S."/>
            <person name="Martin F."/>
            <person name="Nordberg H.P."/>
            <person name="Cantor M.N."/>
            <person name="Hua S.X."/>
        </authorList>
    </citation>
    <scope>NUCLEOTIDE SEQUENCE [LARGE SCALE GENOMIC DNA]</scope>
    <source>
        <strain evidence="3 4">F 1598</strain>
    </source>
</reference>
<name>A0A0C3ERX5_PILCF</name>
<evidence type="ECO:0000256" key="1">
    <source>
        <dbReference type="SAM" id="MobiDB-lite"/>
    </source>
</evidence>
<feature type="compositionally biased region" description="Polar residues" evidence="1">
    <location>
        <begin position="1818"/>
        <end position="1832"/>
    </location>
</feature>
<feature type="region of interest" description="Disordered" evidence="1">
    <location>
        <begin position="1"/>
        <end position="43"/>
    </location>
</feature>
<feature type="compositionally biased region" description="Basic and acidic residues" evidence="1">
    <location>
        <begin position="82"/>
        <end position="107"/>
    </location>
</feature>
<feature type="region of interest" description="Disordered" evidence="1">
    <location>
        <begin position="1574"/>
        <end position="1597"/>
    </location>
</feature>
<dbReference type="EMBL" id="KN833048">
    <property type="protein sequence ID" value="KIM75320.1"/>
    <property type="molecule type" value="Genomic_DNA"/>
</dbReference>
<feature type="compositionally biased region" description="Basic and acidic residues" evidence="1">
    <location>
        <begin position="116"/>
        <end position="131"/>
    </location>
</feature>
<feature type="compositionally biased region" description="Low complexity" evidence="1">
    <location>
        <begin position="149"/>
        <end position="159"/>
    </location>
</feature>
<feature type="compositionally biased region" description="Polar residues" evidence="1">
    <location>
        <begin position="1710"/>
        <end position="1723"/>
    </location>
</feature>
<feature type="compositionally biased region" description="Low complexity" evidence="1">
    <location>
        <begin position="200"/>
        <end position="225"/>
    </location>
</feature>
<feature type="chain" id="PRO_5002164104" evidence="2">
    <location>
        <begin position="25"/>
        <end position="1853"/>
    </location>
</feature>
<feature type="compositionally biased region" description="Polar residues" evidence="1">
    <location>
        <begin position="1294"/>
        <end position="1310"/>
    </location>
</feature>
<feature type="compositionally biased region" description="Basic and acidic residues" evidence="1">
    <location>
        <begin position="363"/>
        <end position="415"/>
    </location>
</feature>
<dbReference type="Proteomes" id="UP000054166">
    <property type="component" value="Unassembled WGS sequence"/>
</dbReference>
<evidence type="ECO:0000313" key="3">
    <source>
        <dbReference type="EMBL" id="KIM75320.1"/>
    </source>
</evidence>
<organism evidence="3 4">
    <name type="scientific">Piloderma croceum (strain F 1598)</name>
    <dbReference type="NCBI Taxonomy" id="765440"/>
    <lineage>
        <taxon>Eukaryota</taxon>
        <taxon>Fungi</taxon>
        <taxon>Dikarya</taxon>
        <taxon>Basidiomycota</taxon>
        <taxon>Agaricomycotina</taxon>
        <taxon>Agaricomycetes</taxon>
        <taxon>Agaricomycetidae</taxon>
        <taxon>Atheliales</taxon>
        <taxon>Atheliaceae</taxon>
        <taxon>Piloderma</taxon>
    </lineage>
</organism>
<feature type="compositionally biased region" description="Basic and acidic residues" evidence="1">
    <location>
        <begin position="971"/>
        <end position="981"/>
    </location>
</feature>
<feature type="compositionally biased region" description="Polar residues" evidence="1">
    <location>
        <begin position="673"/>
        <end position="685"/>
    </location>
</feature>
<feature type="region of interest" description="Disordered" evidence="1">
    <location>
        <begin position="944"/>
        <end position="1010"/>
    </location>
</feature>
<gene>
    <name evidence="3" type="ORF">PILCRDRAFT_92174</name>
</gene>
<feature type="region of interest" description="Disordered" evidence="1">
    <location>
        <begin position="659"/>
        <end position="768"/>
    </location>
</feature>
<feature type="compositionally biased region" description="Basic residues" evidence="1">
    <location>
        <begin position="1542"/>
        <end position="1553"/>
    </location>
</feature>
<feature type="compositionally biased region" description="Low complexity" evidence="1">
    <location>
        <begin position="1228"/>
        <end position="1237"/>
    </location>
</feature>
<feature type="region of interest" description="Disordered" evidence="1">
    <location>
        <begin position="1534"/>
        <end position="1561"/>
    </location>
</feature>
<feature type="compositionally biased region" description="Gly residues" evidence="1">
    <location>
        <begin position="289"/>
        <end position="306"/>
    </location>
</feature>
<feature type="compositionally biased region" description="Low complexity" evidence="1">
    <location>
        <begin position="7"/>
        <end position="24"/>
    </location>
</feature>
<feature type="compositionally biased region" description="Basic residues" evidence="1">
    <location>
        <begin position="137"/>
        <end position="148"/>
    </location>
</feature>
<feature type="region of interest" description="Disordered" evidence="1">
    <location>
        <begin position="1479"/>
        <end position="1517"/>
    </location>
</feature>
<feature type="region of interest" description="Disordered" evidence="1">
    <location>
        <begin position="1164"/>
        <end position="1187"/>
    </location>
</feature>
<feature type="region of interest" description="Disordered" evidence="1">
    <location>
        <begin position="499"/>
        <end position="536"/>
    </location>
</feature>
<feature type="compositionally biased region" description="Gly residues" evidence="1">
    <location>
        <begin position="70"/>
        <end position="81"/>
    </location>
</feature>
<feature type="region of interest" description="Disordered" evidence="1">
    <location>
        <begin position="1695"/>
        <end position="1723"/>
    </location>
</feature>
<feature type="compositionally biased region" description="Low complexity" evidence="1">
    <location>
        <begin position="1486"/>
        <end position="1517"/>
    </location>
</feature>
<feature type="compositionally biased region" description="Polar residues" evidence="1">
    <location>
        <begin position="1331"/>
        <end position="1349"/>
    </location>
</feature>
<feature type="compositionally biased region" description="Polar residues" evidence="1">
    <location>
        <begin position="1796"/>
        <end position="1805"/>
    </location>
</feature>
<keyword evidence="4" id="KW-1185">Reference proteome</keyword>
<feature type="compositionally biased region" description="Low complexity" evidence="1">
    <location>
        <begin position="329"/>
        <end position="346"/>
    </location>
</feature>
<feature type="compositionally biased region" description="Basic and acidic residues" evidence="1">
    <location>
        <begin position="944"/>
        <end position="958"/>
    </location>
</feature>
<dbReference type="InParanoid" id="A0A0C3ERX5"/>
<feature type="compositionally biased region" description="Gly residues" evidence="1">
    <location>
        <begin position="248"/>
        <end position="257"/>
    </location>
</feature>
<protein>
    <submittedName>
        <fullName evidence="3">Uncharacterized protein</fullName>
    </submittedName>
</protein>
<keyword evidence="2" id="KW-0732">Signal</keyword>
<feature type="region of interest" description="Disordered" evidence="1">
    <location>
        <begin position="63"/>
        <end position="445"/>
    </location>
</feature>
<reference evidence="4" key="2">
    <citation type="submission" date="2015-01" db="EMBL/GenBank/DDBJ databases">
        <title>Evolutionary Origins and Diversification of the Mycorrhizal Mutualists.</title>
        <authorList>
            <consortium name="DOE Joint Genome Institute"/>
            <consortium name="Mycorrhizal Genomics Consortium"/>
            <person name="Kohler A."/>
            <person name="Kuo A."/>
            <person name="Nagy L.G."/>
            <person name="Floudas D."/>
            <person name="Copeland A."/>
            <person name="Barry K.W."/>
            <person name="Cichocki N."/>
            <person name="Veneault-Fourrey C."/>
            <person name="LaButti K."/>
            <person name="Lindquist E.A."/>
            <person name="Lipzen A."/>
            <person name="Lundell T."/>
            <person name="Morin E."/>
            <person name="Murat C."/>
            <person name="Riley R."/>
            <person name="Ohm R."/>
            <person name="Sun H."/>
            <person name="Tunlid A."/>
            <person name="Henrissat B."/>
            <person name="Grigoriev I.V."/>
            <person name="Hibbett D.S."/>
            <person name="Martin F."/>
        </authorList>
    </citation>
    <scope>NUCLEOTIDE SEQUENCE [LARGE SCALE GENOMIC DNA]</scope>
    <source>
        <strain evidence="4">F 1598</strain>
    </source>
</reference>
<feature type="compositionally biased region" description="Low complexity" evidence="1">
    <location>
        <begin position="693"/>
        <end position="709"/>
    </location>
</feature>
<proteinExistence type="predicted"/>
<feature type="region of interest" description="Disordered" evidence="1">
    <location>
        <begin position="1294"/>
        <end position="1369"/>
    </location>
</feature>
<accession>A0A0C3ERX5</accession>
<feature type="region of interest" description="Disordered" evidence="1">
    <location>
        <begin position="1223"/>
        <end position="1274"/>
    </location>
</feature>
<feature type="compositionally biased region" description="Polar residues" evidence="1">
    <location>
        <begin position="959"/>
        <end position="968"/>
    </location>
</feature>
<sequence length="1853" mass="197332">MPPPSPSASLSLSLSLSLSSPSSSEKTPTQATYLPSTGTGMGKGSIALRVRAMRSVRSLARIGSWAQLAGGAGAGAGVGMGEEGKEKERERERGSSDKSKTKTKADKSSSSSNDRNSADKSKTKSKADKSSSSKSSSKSKSKSSKSSKSKSNSSATTDDGAGGGDHTGARDDGDGDDRSSSGSSFEIGQPSPGMKLAMEASAAAAASSSSSLRGMRGSTGSSASGSGSGSGVLGMRMQSERSGSGASSLGGGNGSGSAGAPSFSGILAHSSMRVGMRMQNERSGSGSSSLGGYGLPVLPLGGGNGSGSAKSSFDPAFVVGGGGGGGRGRLSSGTSSLRPLSISSGDSGAGTGGGTGTGTVSVKWDEEGLESVRERRKKEREGRGVAVEVDHDNGNDKGKEREKEKESKKSSESRKRTPLAAVFPQPISSGGHGSGNEEAVDAVEATIKKPHAVEATIKKPRLRPARPQGIYVEEGASTGVLSVLDAATNDLAHLINHLDATPGGADSSDQFGRKVRGGDGPGPGESESPATLRGNVAPVSSLRPYAQSRGKTLPPLPVQNTINTTTSSTQPALGQQIAPWPSMDWSDSPPPQAALKPITNKRFTYKAHKRTLTPTPACDPPTVFQPLRPAMKSTVNLALQVEQSSTTTMTTSEVDVVVSGDDDDGEVEAKSPSALTFGSRCSTRTGSVDSRDGFSSSASSVSSSASSSSYNIPSPVFTKDPGHTRQRSSTSTSRSDVRSRDSDIPDELQAILSRRTDDEESSIEDTISYRQERTASLPVPAAMSRPPAIPLPSIEPLSFKSAPSASEVPVFRAFVIDEQNNHHDIDDNSISSEDDTKKSFDFTGELKKLNHSGVSHRRSFVEQLENAFGTPAGMDMQYSFDGFPEVAVPPIPHARTTMVAGDKTVKKQKSTLHGSLYHNFSLPMDLRKVESTTLLGSHKMATSEDFRDGVSLEPRSESKSSASVSTGSWKPEGELKKDFKFGGKPSPPQSEQVKPESPLTLSDIIPPPSHVHAMANASMVEDDSLLSAIDASASKIPSRARLDSDSSSKRLSRNNSKNGHSRASSTGSFAGFDAFEEVRRGFEFSQDRPAFYPPAQVSRRRGARESILSIASVSSYGHVINPGSTDPFDYADSKLLDTPQSEDDMSISMSMTVEDTFQFIRRDRRDASRQRVDSDSSSFYFRPSTQSHMMQPYNRAHRRHDSALSIASVAPPISILNRNFGSRRRNDSNASVSSVAVMHGASSGRAARVKHRRDTSVDSVASDHSARHLGRPGLGDKMLESALDYAMPLTSISASPPQNATLQGDHTSYDSIIDDQGHKSSNGYDNRRSFSGDSLFDQTGNESSMSSGSVFGHDASRRPQGNMLPSNQFRPLSMISFASDHSPSREDDTMISMLGGGHVRRRSIEASPCVQFEKKKHTAVHEIVEKPSIASSHKFGGERMIKAQRGLYERQSLEDSCLVGDGEDSSMSCEFRVEPVFTRPGPALRSRSSTCTSVSGSDTPPLLAEEYSSQSEGSQSSIDLSQVSMVLSKATQSVSTTARVGPRARPRGHGHRQRISEAKASRASMYETIEEEMSNVSSPPTSPHAEHHDAPNNTSIVHNSTHRSSVFVVDPDTEDLDSPMWDDQNGITQLRRYYTLREEAEDTVMHSKRVWLDTPFSVYALQSFVPPRHPAGMQALLQHSLETYGPLPSELRRIRSRTQSRPSPYPQARSIKTSISPDQTHPTTLDVTRTFVPAQSPAQTSTPALQQVSIHPNILSPAPVTVLESLKSDSPFVSGLDEPKVIKTFGLSATARPRVPSTTRKTSGWSKRGTGKNDNKENNISQGLLMTPSESLRLNRPRPRGRPTPGSARPIRV</sequence>